<dbReference type="PANTHER" id="PTHR23501">
    <property type="entry name" value="MAJOR FACILITATOR SUPERFAMILY"/>
    <property type="match status" value="1"/>
</dbReference>
<evidence type="ECO:0000256" key="5">
    <source>
        <dbReference type="ARBA" id="ARBA00022989"/>
    </source>
</evidence>
<dbReference type="GO" id="GO:0005886">
    <property type="term" value="C:plasma membrane"/>
    <property type="evidence" value="ECO:0007669"/>
    <property type="project" value="TreeGrafter"/>
</dbReference>
<dbReference type="EMBL" id="NHYD01003885">
    <property type="protein sequence ID" value="PPQ70894.1"/>
    <property type="molecule type" value="Genomic_DNA"/>
</dbReference>
<dbReference type="SUPFAM" id="SSF103473">
    <property type="entry name" value="MFS general substrate transporter"/>
    <property type="match status" value="2"/>
</dbReference>
<keyword evidence="7 9" id="KW-0472">Membrane</keyword>
<feature type="transmembrane region" description="Helical" evidence="9">
    <location>
        <begin position="534"/>
        <end position="558"/>
    </location>
</feature>
<dbReference type="GO" id="GO:0006811">
    <property type="term" value="P:monoatomic ion transport"/>
    <property type="evidence" value="ECO:0007669"/>
    <property type="project" value="UniProtKB-KW"/>
</dbReference>
<keyword evidence="4 9" id="KW-0812">Transmembrane</keyword>
<comment type="caution">
    <text evidence="11">The sequence shown here is derived from an EMBL/GenBank/DDBJ whole genome shotgun (WGS) entry which is preliminary data.</text>
</comment>
<dbReference type="Proteomes" id="UP000283269">
    <property type="component" value="Unassembled WGS sequence"/>
</dbReference>
<dbReference type="Gene3D" id="1.20.1250.20">
    <property type="entry name" value="MFS general substrate transporter like domains"/>
    <property type="match status" value="2"/>
</dbReference>
<evidence type="ECO:0000256" key="4">
    <source>
        <dbReference type="ARBA" id="ARBA00022692"/>
    </source>
</evidence>
<feature type="transmembrane region" description="Helical" evidence="9">
    <location>
        <begin position="425"/>
        <end position="444"/>
    </location>
</feature>
<feature type="compositionally biased region" description="Polar residues" evidence="8">
    <location>
        <begin position="8"/>
        <end position="22"/>
    </location>
</feature>
<dbReference type="InterPro" id="IPR036259">
    <property type="entry name" value="MFS_trans_sf"/>
</dbReference>
<reference evidence="11 12" key="1">
    <citation type="journal article" date="2018" name="Evol. Lett.">
        <title>Horizontal gene cluster transfer increased hallucinogenic mushroom diversity.</title>
        <authorList>
            <person name="Reynolds H.T."/>
            <person name="Vijayakumar V."/>
            <person name="Gluck-Thaler E."/>
            <person name="Korotkin H.B."/>
            <person name="Matheny P.B."/>
            <person name="Slot J.C."/>
        </authorList>
    </citation>
    <scope>NUCLEOTIDE SEQUENCE [LARGE SCALE GENOMIC DNA]</scope>
    <source>
        <strain evidence="11 12">2631</strain>
    </source>
</reference>
<evidence type="ECO:0000256" key="6">
    <source>
        <dbReference type="ARBA" id="ARBA00023065"/>
    </source>
</evidence>
<dbReference type="OrthoDB" id="2241241at2759"/>
<keyword evidence="3" id="KW-0813">Transport</keyword>
<evidence type="ECO:0000256" key="9">
    <source>
        <dbReference type="SAM" id="Phobius"/>
    </source>
</evidence>
<comment type="similarity">
    <text evidence="2">Belongs to the major facilitator superfamily.</text>
</comment>
<dbReference type="PANTHER" id="PTHR23501:SF87">
    <property type="entry name" value="SIDEROPHORE IRON TRANSPORTER 2"/>
    <property type="match status" value="1"/>
</dbReference>
<feature type="transmembrane region" description="Helical" evidence="9">
    <location>
        <begin position="86"/>
        <end position="105"/>
    </location>
</feature>
<feature type="transmembrane region" description="Helical" evidence="9">
    <location>
        <begin position="456"/>
        <end position="481"/>
    </location>
</feature>
<comment type="subcellular location">
    <subcellularLocation>
        <location evidence="1">Membrane</location>
        <topology evidence="1">Multi-pass membrane protein</topology>
    </subcellularLocation>
</comment>
<feature type="transmembrane region" description="Helical" evidence="9">
    <location>
        <begin position="396"/>
        <end position="413"/>
    </location>
</feature>
<name>A0A409VXA2_PSICY</name>
<evidence type="ECO:0000313" key="11">
    <source>
        <dbReference type="EMBL" id="PPQ70894.1"/>
    </source>
</evidence>
<keyword evidence="12" id="KW-1185">Reference proteome</keyword>
<evidence type="ECO:0000259" key="10">
    <source>
        <dbReference type="PROSITE" id="PS50850"/>
    </source>
</evidence>
<organism evidence="11 12">
    <name type="scientific">Psilocybe cyanescens</name>
    <dbReference type="NCBI Taxonomy" id="93625"/>
    <lineage>
        <taxon>Eukaryota</taxon>
        <taxon>Fungi</taxon>
        <taxon>Dikarya</taxon>
        <taxon>Basidiomycota</taxon>
        <taxon>Agaricomycotina</taxon>
        <taxon>Agaricomycetes</taxon>
        <taxon>Agaricomycetidae</taxon>
        <taxon>Agaricales</taxon>
        <taxon>Agaricineae</taxon>
        <taxon>Strophariaceae</taxon>
        <taxon>Psilocybe</taxon>
    </lineage>
</organism>
<accession>A0A409VXA2</accession>
<feature type="transmembrane region" description="Helical" evidence="9">
    <location>
        <begin position="141"/>
        <end position="162"/>
    </location>
</feature>
<evidence type="ECO:0000256" key="1">
    <source>
        <dbReference type="ARBA" id="ARBA00004141"/>
    </source>
</evidence>
<dbReference type="Pfam" id="PF07690">
    <property type="entry name" value="MFS_1"/>
    <property type="match status" value="1"/>
</dbReference>
<feature type="region of interest" description="Disordered" evidence="8">
    <location>
        <begin position="568"/>
        <end position="595"/>
    </location>
</feature>
<feature type="transmembrane region" description="Helical" evidence="9">
    <location>
        <begin position="117"/>
        <end position="135"/>
    </location>
</feature>
<sequence>MSTHKSEGSSNDPESGNAPSISADSQDIVAHKGVKLVEATHKVYGKYSKWFLFIGLGLAAYIYSLDGTTTWAYLIYAASEFKDHGLISTIQVAQAIIIAVGKPVIAKVADVGSRGSAYMVVLIFYVVGYIVIASSQSLSTVAGGVIIYAVGYTGLQLLTQIIIADITTLKWRGLVSGLISMPFIINAFVGANVSANVVNGAGWRWGYGMFAILVPTALAPLIITLVWAERKAKKLSLTDETPSSMTFFQKVIDVGERLDVVGLILIGTSVALILLPLTLRRTAKGGWQNPSIIAMIVVGCVLLPVTVIWDVYYAKHPVIARRFIKNRTVAIVCLIGAFDFVSFYISNTYLHSFVIVVKPWSLVNATYFSQTQTVSLTVFAIAAGLGMRFMRRAKPLMIAGLVIRLLGCGLMIHSRGANASDAEIVWSQLLQGIGGGMAAVTIQVSAQASVPHVDVAMVTAVVLLITEIGGAIGGAIAGAVWTGMMPDRLAHYLPFATQAERDLLYGDLRYASLRPRGDPVREGVILAYDDVMKILTILATVFAVLPLIISLFVPNWYLGDQQNAVENKDLSGEKVHNPDVDSPVDETPQSVASRS</sequence>
<evidence type="ECO:0000313" key="12">
    <source>
        <dbReference type="Proteomes" id="UP000283269"/>
    </source>
</evidence>
<dbReference type="InterPro" id="IPR020846">
    <property type="entry name" value="MFS_dom"/>
</dbReference>
<protein>
    <recommendedName>
        <fullName evidence="10">Major facilitator superfamily (MFS) profile domain-containing protein</fullName>
    </recommendedName>
</protein>
<dbReference type="GO" id="GO:0022857">
    <property type="term" value="F:transmembrane transporter activity"/>
    <property type="evidence" value="ECO:0007669"/>
    <property type="project" value="InterPro"/>
</dbReference>
<dbReference type="PROSITE" id="PS50850">
    <property type="entry name" value="MFS"/>
    <property type="match status" value="1"/>
</dbReference>
<evidence type="ECO:0000256" key="8">
    <source>
        <dbReference type="SAM" id="MobiDB-lite"/>
    </source>
</evidence>
<dbReference type="FunFam" id="1.20.1250.20:FF:000197">
    <property type="entry name" value="Siderophore iron transporter 1"/>
    <property type="match status" value="1"/>
</dbReference>
<feature type="transmembrane region" description="Helical" evidence="9">
    <location>
        <begin position="365"/>
        <end position="384"/>
    </location>
</feature>
<feature type="transmembrane region" description="Helical" evidence="9">
    <location>
        <begin position="205"/>
        <end position="228"/>
    </location>
</feature>
<feature type="transmembrane region" description="Helical" evidence="9">
    <location>
        <begin position="260"/>
        <end position="279"/>
    </location>
</feature>
<feature type="transmembrane region" description="Helical" evidence="9">
    <location>
        <begin position="174"/>
        <end position="193"/>
    </location>
</feature>
<dbReference type="STRING" id="93625.A0A409VXA2"/>
<feature type="transmembrane region" description="Helical" evidence="9">
    <location>
        <begin position="50"/>
        <end position="74"/>
    </location>
</feature>
<feature type="domain" description="Major facilitator superfamily (MFS) profile" evidence="10">
    <location>
        <begin position="52"/>
        <end position="557"/>
    </location>
</feature>
<evidence type="ECO:0000256" key="2">
    <source>
        <dbReference type="ARBA" id="ARBA00008335"/>
    </source>
</evidence>
<dbReference type="InterPro" id="IPR011701">
    <property type="entry name" value="MFS"/>
</dbReference>
<feature type="transmembrane region" description="Helical" evidence="9">
    <location>
        <begin position="291"/>
        <end position="314"/>
    </location>
</feature>
<dbReference type="AlphaFoldDB" id="A0A409VXA2"/>
<evidence type="ECO:0000256" key="7">
    <source>
        <dbReference type="ARBA" id="ARBA00023136"/>
    </source>
</evidence>
<keyword evidence="6" id="KW-0406">Ion transport</keyword>
<evidence type="ECO:0000256" key="3">
    <source>
        <dbReference type="ARBA" id="ARBA00022448"/>
    </source>
</evidence>
<proteinExistence type="inferred from homology"/>
<gene>
    <name evidence="11" type="ORF">CVT25_004264</name>
</gene>
<dbReference type="InParanoid" id="A0A409VXA2"/>
<feature type="region of interest" description="Disordered" evidence="8">
    <location>
        <begin position="1"/>
        <end position="22"/>
    </location>
</feature>
<feature type="compositionally biased region" description="Basic and acidic residues" evidence="8">
    <location>
        <begin position="568"/>
        <end position="579"/>
    </location>
</feature>
<keyword evidence="5 9" id="KW-1133">Transmembrane helix</keyword>